<gene>
    <name evidence="4" type="ORF">D0Y65_003095</name>
</gene>
<evidence type="ECO:0000256" key="2">
    <source>
        <dbReference type="SAM" id="SignalP"/>
    </source>
</evidence>
<keyword evidence="5" id="KW-1185">Reference proteome</keyword>
<protein>
    <recommendedName>
        <fullName evidence="1">ATP-dependent DNA helicase</fullName>
        <ecNumber evidence="1">5.6.2.3</ecNumber>
    </recommendedName>
</protein>
<dbReference type="PANTHER" id="PTHR10492:SF74">
    <property type="entry name" value="ATP-DEPENDENT DNA HELICASE"/>
    <property type="match status" value="1"/>
</dbReference>
<keyword evidence="1" id="KW-0067">ATP-binding</keyword>
<dbReference type="AlphaFoldDB" id="A0A445LK36"/>
<keyword evidence="1" id="KW-0347">Helicase</keyword>
<dbReference type="PANTHER" id="PTHR10492">
    <property type="match status" value="1"/>
</dbReference>
<dbReference type="GO" id="GO:0006281">
    <property type="term" value="P:DNA repair"/>
    <property type="evidence" value="ECO:0007669"/>
    <property type="project" value="UniProtKB-KW"/>
</dbReference>
<dbReference type="GO" id="GO:0043139">
    <property type="term" value="F:5'-3' DNA helicase activity"/>
    <property type="evidence" value="ECO:0007669"/>
    <property type="project" value="UniProtKB-EC"/>
</dbReference>
<dbReference type="EC" id="5.6.2.3" evidence="1"/>
<reference evidence="4 5" key="1">
    <citation type="submission" date="2018-09" db="EMBL/GenBank/DDBJ databases">
        <title>A high-quality reference genome of wild soybean provides a powerful tool to mine soybean genomes.</title>
        <authorList>
            <person name="Xie M."/>
            <person name="Chung C.Y.L."/>
            <person name="Li M.-W."/>
            <person name="Wong F.-L."/>
            <person name="Chan T.-F."/>
            <person name="Lam H.-M."/>
        </authorList>
    </citation>
    <scope>NUCLEOTIDE SEQUENCE [LARGE SCALE GENOMIC DNA]</scope>
    <source>
        <strain evidence="5">cv. W05</strain>
        <tissue evidence="4">Hypocotyl of etiolated seedlings</tissue>
    </source>
</reference>
<dbReference type="GO" id="GO:0000723">
    <property type="term" value="P:telomere maintenance"/>
    <property type="evidence" value="ECO:0007669"/>
    <property type="project" value="InterPro"/>
</dbReference>
<evidence type="ECO:0000313" key="5">
    <source>
        <dbReference type="Proteomes" id="UP000289340"/>
    </source>
</evidence>
<keyword evidence="1" id="KW-0547">Nucleotide-binding</keyword>
<dbReference type="Pfam" id="PF05970">
    <property type="entry name" value="PIF1"/>
    <property type="match status" value="1"/>
</dbReference>
<dbReference type="InterPro" id="IPR027417">
    <property type="entry name" value="P-loop_NTPase"/>
</dbReference>
<keyword evidence="2" id="KW-0732">Signal</keyword>
<comment type="cofactor">
    <cofactor evidence="1">
        <name>Mg(2+)</name>
        <dbReference type="ChEBI" id="CHEBI:18420"/>
    </cofactor>
</comment>
<dbReference type="GO" id="GO:0016887">
    <property type="term" value="F:ATP hydrolysis activity"/>
    <property type="evidence" value="ECO:0007669"/>
    <property type="project" value="RHEA"/>
</dbReference>
<dbReference type="GO" id="GO:0006310">
    <property type="term" value="P:DNA recombination"/>
    <property type="evidence" value="ECO:0007669"/>
    <property type="project" value="UniProtKB-KW"/>
</dbReference>
<comment type="catalytic activity">
    <reaction evidence="1">
        <text>ATP + H2O = ADP + phosphate + H(+)</text>
        <dbReference type="Rhea" id="RHEA:13065"/>
        <dbReference type="ChEBI" id="CHEBI:15377"/>
        <dbReference type="ChEBI" id="CHEBI:15378"/>
        <dbReference type="ChEBI" id="CHEBI:30616"/>
        <dbReference type="ChEBI" id="CHEBI:43474"/>
        <dbReference type="ChEBI" id="CHEBI:456216"/>
        <dbReference type="EC" id="5.6.2.3"/>
    </reaction>
</comment>
<keyword evidence="1" id="KW-0378">Hydrolase</keyword>
<dbReference type="InterPro" id="IPR010285">
    <property type="entry name" value="DNA_helicase_pif1-like_DEAD"/>
</dbReference>
<dbReference type="Proteomes" id="UP000289340">
    <property type="component" value="Chromosome 2"/>
</dbReference>
<keyword evidence="1" id="KW-0234">DNA repair</keyword>
<dbReference type="Gene3D" id="3.40.50.300">
    <property type="entry name" value="P-loop containing nucleotide triphosphate hydrolases"/>
    <property type="match status" value="1"/>
</dbReference>
<organism evidence="4 5">
    <name type="scientific">Glycine soja</name>
    <name type="common">Wild soybean</name>
    <dbReference type="NCBI Taxonomy" id="3848"/>
    <lineage>
        <taxon>Eukaryota</taxon>
        <taxon>Viridiplantae</taxon>
        <taxon>Streptophyta</taxon>
        <taxon>Embryophyta</taxon>
        <taxon>Tracheophyta</taxon>
        <taxon>Spermatophyta</taxon>
        <taxon>Magnoliopsida</taxon>
        <taxon>eudicotyledons</taxon>
        <taxon>Gunneridae</taxon>
        <taxon>Pentapetalae</taxon>
        <taxon>rosids</taxon>
        <taxon>fabids</taxon>
        <taxon>Fabales</taxon>
        <taxon>Fabaceae</taxon>
        <taxon>Papilionoideae</taxon>
        <taxon>50 kb inversion clade</taxon>
        <taxon>NPAAA clade</taxon>
        <taxon>indigoferoid/millettioid clade</taxon>
        <taxon>Phaseoleae</taxon>
        <taxon>Glycine</taxon>
        <taxon>Glycine subgen. Soja</taxon>
    </lineage>
</organism>
<feature type="signal peptide" evidence="2">
    <location>
        <begin position="1"/>
        <end position="20"/>
    </location>
</feature>
<feature type="domain" description="DNA helicase Pif1-like DEAD-box helicase" evidence="3">
    <location>
        <begin position="348"/>
        <end position="432"/>
    </location>
</feature>
<name>A0A445LK36_GLYSO</name>
<dbReference type="GO" id="GO:0005524">
    <property type="term" value="F:ATP binding"/>
    <property type="evidence" value="ECO:0007669"/>
    <property type="project" value="UniProtKB-KW"/>
</dbReference>
<keyword evidence="1" id="KW-0227">DNA damage</keyword>
<comment type="caution">
    <text evidence="4">The sequence shown here is derived from an EMBL/GenBank/DDBJ whole genome shotgun (WGS) entry which is preliminary data.</text>
</comment>
<evidence type="ECO:0000259" key="3">
    <source>
        <dbReference type="Pfam" id="PF05970"/>
    </source>
</evidence>
<keyword evidence="1" id="KW-0233">DNA recombination</keyword>
<evidence type="ECO:0000256" key="1">
    <source>
        <dbReference type="RuleBase" id="RU363044"/>
    </source>
</evidence>
<comment type="similarity">
    <text evidence="1">Belongs to the helicase family.</text>
</comment>
<feature type="chain" id="PRO_5019119125" description="ATP-dependent DNA helicase" evidence="2">
    <location>
        <begin position="21"/>
        <end position="439"/>
    </location>
</feature>
<evidence type="ECO:0000313" key="4">
    <source>
        <dbReference type="EMBL" id="RZC23610.1"/>
    </source>
</evidence>
<accession>A0A445LK36</accession>
<dbReference type="EMBL" id="QZWG01000002">
    <property type="protein sequence ID" value="RZC23610.1"/>
    <property type="molecule type" value="Genomic_DNA"/>
</dbReference>
<sequence>MSKLSQFISLLASITPLVVDLSNHSSFSILVVSNAYLVVDDHLFPTALANVLRYHTSQNASKSIIRTMHYAQPVDEIKEYYDCRYVSACEGAWRIFEFDLHYKWLPVQRLIFHLPNQQAVYFNDYEEIESFVERHEQVQTMFLAWFEANKNFVVGRDLTYSEFPTKFVYCQKEKMWQPRKKGQSIGTLQYIPPGIGELYYMRILLTMQRGCTGYDCLKTVSGEKYNTFQEACYELGFLANDREFIDAINEGSELATDLQISESELKNLCLIEFENLLKSNGRSLIDYPSMTLPVMSDIVDFQNKLIVDEMSYDRDEMTKNHFSLMKMLTTEQKGIYQEIMSSVMSESGSARSKLLLHTKLIIWDETPVMNKFCFEALDRTLQDIMASQNKDNATKPFGGKVVLGGDFRQILPVIRKGSRQDIVGSAINASKKVLKLKKT</sequence>
<proteinExistence type="inferred from homology"/>